<protein>
    <recommendedName>
        <fullName evidence="2">3-keto-alpha-glucoside-1,2-lyase/3-keto-2-hydroxy-glucal hydratase domain-containing protein</fullName>
    </recommendedName>
</protein>
<dbReference type="GO" id="GO:0016787">
    <property type="term" value="F:hydrolase activity"/>
    <property type="evidence" value="ECO:0007669"/>
    <property type="project" value="InterPro"/>
</dbReference>
<dbReference type="AlphaFoldDB" id="A0A238X8N7"/>
<reference evidence="4" key="1">
    <citation type="submission" date="2017-06" db="EMBL/GenBank/DDBJ databases">
        <authorList>
            <person name="Varghese N."/>
            <person name="Submissions S."/>
        </authorList>
    </citation>
    <scope>NUCLEOTIDE SEQUENCE [LARGE SCALE GENOMIC DNA]</scope>
    <source>
        <strain evidence="4">DSM 27993</strain>
    </source>
</reference>
<evidence type="ECO:0000313" key="4">
    <source>
        <dbReference type="Proteomes" id="UP000198412"/>
    </source>
</evidence>
<dbReference type="InterPro" id="IPR010496">
    <property type="entry name" value="AL/BT2_dom"/>
</dbReference>
<organism evidence="3 4">
    <name type="scientific">Lutibacter flavus</name>
    <dbReference type="NCBI Taxonomy" id="691689"/>
    <lineage>
        <taxon>Bacteria</taxon>
        <taxon>Pseudomonadati</taxon>
        <taxon>Bacteroidota</taxon>
        <taxon>Flavobacteriia</taxon>
        <taxon>Flavobacteriales</taxon>
        <taxon>Flavobacteriaceae</taxon>
        <taxon>Lutibacter</taxon>
    </lineage>
</organism>
<dbReference type="EMBL" id="FZNX01000002">
    <property type="protein sequence ID" value="SNR55317.1"/>
    <property type="molecule type" value="Genomic_DNA"/>
</dbReference>
<evidence type="ECO:0000256" key="1">
    <source>
        <dbReference type="SAM" id="SignalP"/>
    </source>
</evidence>
<evidence type="ECO:0000313" key="3">
    <source>
        <dbReference type="EMBL" id="SNR55317.1"/>
    </source>
</evidence>
<feature type="chain" id="PRO_5012421298" description="3-keto-alpha-glucoside-1,2-lyase/3-keto-2-hydroxy-glucal hydratase domain-containing protein" evidence="1">
    <location>
        <begin position="20"/>
        <end position="262"/>
    </location>
</feature>
<name>A0A238X8N7_9FLAO</name>
<dbReference type="Pfam" id="PF06439">
    <property type="entry name" value="3keto-disac_hyd"/>
    <property type="match status" value="1"/>
</dbReference>
<feature type="signal peptide" evidence="1">
    <location>
        <begin position="1"/>
        <end position="19"/>
    </location>
</feature>
<accession>A0A238X8N7</accession>
<keyword evidence="4" id="KW-1185">Reference proteome</keyword>
<gene>
    <name evidence="3" type="ORF">SAMN04488111_1696</name>
</gene>
<sequence>MKKIIFLLALMLFIISCNNDIKKETTDTILIDEINEQEPTKPEQTEIWEPKPPIVIPSKNNAAPSDAIVLFDGNNLDEWISAKDSTAAKWNINEDGSMTVNRGSGDIQTKTAFGSVQLHIEWKSPSEIRGDGQNRANSGVFLQNRYEIQVLDNNNNDTYVNGQVGSLYKQSIPLAKASAPTGEWNTYDIIYHTPEFNADGTKTKSATITVIHNGILVQDHVTIKGTTEYIGWPKNNAHGDAPIALQDHDSEVSYRNIWIRKL</sequence>
<evidence type="ECO:0000259" key="2">
    <source>
        <dbReference type="Pfam" id="PF06439"/>
    </source>
</evidence>
<feature type="domain" description="3-keto-alpha-glucoside-1,2-lyase/3-keto-2-hydroxy-glucal hydratase" evidence="2">
    <location>
        <begin position="67"/>
        <end position="260"/>
    </location>
</feature>
<dbReference type="PROSITE" id="PS51257">
    <property type="entry name" value="PROKAR_LIPOPROTEIN"/>
    <property type="match status" value="1"/>
</dbReference>
<dbReference type="RefSeq" id="WP_089377999.1">
    <property type="nucleotide sequence ID" value="NZ_FZNX01000002.1"/>
</dbReference>
<dbReference type="Gene3D" id="2.60.120.560">
    <property type="entry name" value="Exo-inulinase, domain 1"/>
    <property type="match status" value="1"/>
</dbReference>
<dbReference type="Proteomes" id="UP000198412">
    <property type="component" value="Unassembled WGS sequence"/>
</dbReference>
<proteinExistence type="predicted"/>
<keyword evidence="1" id="KW-0732">Signal</keyword>
<dbReference type="OrthoDB" id="176168at2"/>